<dbReference type="InterPro" id="IPR035992">
    <property type="entry name" value="Ricin_B-like_lectins"/>
</dbReference>
<keyword evidence="3" id="KW-1185">Reference proteome</keyword>
<sequence length="141" mass="15843">MSIEEGHKYRLVNAKSGTTLDLSGGDNKSLIGYDWHGGENQKWILERQGSGWTFKNAASGLYFSVEGNAEDGSPVTASENPTQWDIWPDEEDGSVYRIFLPNTRFNIDLADHGNPTPGTLVTLWNKWHPGVNQCWRFEQAD</sequence>
<accession>A0ABP1D7T3</accession>
<dbReference type="Proteomes" id="UP001497453">
    <property type="component" value="Chromosome 2"/>
</dbReference>
<dbReference type="SUPFAM" id="SSF50370">
    <property type="entry name" value="Ricin B-like lectins"/>
    <property type="match status" value="1"/>
</dbReference>
<name>A0ABP1D7T3_9APHY</name>
<dbReference type="PROSITE" id="PS50231">
    <property type="entry name" value="RICIN_B_LECTIN"/>
    <property type="match status" value="1"/>
</dbReference>
<evidence type="ECO:0000259" key="1">
    <source>
        <dbReference type="Pfam" id="PF14200"/>
    </source>
</evidence>
<gene>
    <name evidence="2" type="ORF">GFSPODELE1_LOCUS4107</name>
</gene>
<protein>
    <recommendedName>
        <fullName evidence="1">Ricin B lectin domain-containing protein</fullName>
    </recommendedName>
</protein>
<dbReference type="Gene3D" id="2.80.10.50">
    <property type="match status" value="1"/>
</dbReference>
<dbReference type="CDD" id="cd23422">
    <property type="entry name" value="beta-trefoil_Ricin_MPL_CNL"/>
    <property type="match status" value="1"/>
</dbReference>
<dbReference type="EMBL" id="OZ037945">
    <property type="protein sequence ID" value="CAL1702567.1"/>
    <property type="molecule type" value="Genomic_DNA"/>
</dbReference>
<feature type="domain" description="Ricin B lectin" evidence="1">
    <location>
        <begin position="6"/>
        <end position="76"/>
    </location>
</feature>
<evidence type="ECO:0000313" key="2">
    <source>
        <dbReference type="EMBL" id="CAL1702567.1"/>
    </source>
</evidence>
<reference evidence="3" key="1">
    <citation type="submission" date="2024-04" db="EMBL/GenBank/DDBJ databases">
        <authorList>
            <person name="Shaw F."/>
            <person name="Minotto A."/>
        </authorList>
    </citation>
    <scope>NUCLEOTIDE SEQUENCE [LARGE SCALE GENOMIC DNA]</scope>
</reference>
<organism evidence="2 3">
    <name type="scientific">Somion occarium</name>
    <dbReference type="NCBI Taxonomy" id="3059160"/>
    <lineage>
        <taxon>Eukaryota</taxon>
        <taxon>Fungi</taxon>
        <taxon>Dikarya</taxon>
        <taxon>Basidiomycota</taxon>
        <taxon>Agaricomycotina</taxon>
        <taxon>Agaricomycetes</taxon>
        <taxon>Polyporales</taxon>
        <taxon>Cerrenaceae</taxon>
        <taxon>Somion</taxon>
    </lineage>
</organism>
<proteinExistence type="predicted"/>
<evidence type="ECO:0000313" key="3">
    <source>
        <dbReference type="Proteomes" id="UP001497453"/>
    </source>
</evidence>
<dbReference type="InterPro" id="IPR000772">
    <property type="entry name" value="Ricin_B_lectin"/>
</dbReference>
<dbReference type="Pfam" id="PF14200">
    <property type="entry name" value="RicinB_lectin_2"/>
    <property type="match status" value="1"/>
</dbReference>